<evidence type="ECO:0000256" key="1">
    <source>
        <dbReference type="SAM" id="Coils"/>
    </source>
</evidence>
<sequence length="503" mass="58348">MRSFRYIFTLLLFSIISFTAEAQEIKARVLDAETKEPIQYANVLFGEHHGVVTNDEGYFSFTTGKLPKSIKISSLGYDAQELDPNEVQNKTILLKPSTIELGEVFLSNKTLTPSEILEKVKDEVPNNYDLGLGQKRVFLRQSYFTNIKKFKMEVDESTIPGIDQNLMDRITAEMPKFTDSYREVLGDLYGNYDNQKFKIVKAANLYNPENSQSLEQLTDHLEEAFRKNLKKGSFLKIRSGIIGVKVDEEELEESMADLEKEKKEKTPEEIAESNAKNQKYLKENATQTINSLLGNIFWKKDIDFDLFEKTRKYELTLEGYLRMGENTVYVINFEPKRGADYKGKIYVNTLDYGVHRLDFENVKPLSKFKLFGISTSKDVHKGKMIFTRNEQGKYSINYLEQEKGETVGLDRPLTIIEKNRHVPGRNKQNELDLDLDFRVGEVEKVQLVVYEDRPLDKTDYEKLKVKDDFEYQKFKTYNADFWAGYNIIEPNAAIRKFSALEKE</sequence>
<keyword evidence="4" id="KW-1185">Reference proteome</keyword>
<proteinExistence type="predicted"/>
<gene>
    <name evidence="3" type="ORF">ACFQ1G_09555</name>
</gene>
<dbReference type="Proteomes" id="UP001597100">
    <property type="component" value="Unassembled WGS sequence"/>
</dbReference>
<organism evidence="3 4">
    <name type="scientific">Salinimicrobium gaetbulicola</name>
    <dbReference type="NCBI Taxonomy" id="999702"/>
    <lineage>
        <taxon>Bacteria</taxon>
        <taxon>Pseudomonadati</taxon>
        <taxon>Bacteroidota</taxon>
        <taxon>Flavobacteriia</taxon>
        <taxon>Flavobacteriales</taxon>
        <taxon>Flavobacteriaceae</taxon>
        <taxon>Salinimicrobium</taxon>
    </lineage>
</organism>
<dbReference type="RefSeq" id="WP_380738990.1">
    <property type="nucleotide sequence ID" value="NZ_JBHTJP010000035.1"/>
</dbReference>
<keyword evidence="1" id="KW-0175">Coiled coil</keyword>
<reference evidence="4" key="1">
    <citation type="journal article" date="2019" name="Int. J. Syst. Evol. Microbiol.">
        <title>The Global Catalogue of Microorganisms (GCM) 10K type strain sequencing project: providing services to taxonomists for standard genome sequencing and annotation.</title>
        <authorList>
            <consortium name="The Broad Institute Genomics Platform"/>
            <consortium name="The Broad Institute Genome Sequencing Center for Infectious Disease"/>
            <person name="Wu L."/>
            <person name="Ma J."/>
        </authorList>
    </citation>
    <scope>NUCLEOTIDE SEQUENCE [LARGE SCALE GENOMIC DNA]</scope>
    <source>
        <strain evidence="4">CCUG 60898</strain>
    </source>
</reference>
<feature type="chain" id="PRO_5047501794" evidence="2">
    <location>
        <begin position="23"/>
        <end position="503"/>
    </location>
</feature>
<name>A0ABW3IG04_9FLAO</name>
<evidence type="ECO:0000313" key="4">
    <source>
        <dbReference type="Proteomes" id="UP001597100"/>
    </source>
</evidence>
<protein>
    <submittedName>
        <fullName evidence="3">Carboxypeptidase-like regulatory domain-containing protein</fullName>
    </submittedName>
</protein>
<evidence type="ECO:0000256" key="2">
    <source>
        <dbReference type="SAM" id="SignalP"/>
    </source>
</evidence>
<dbReference type="EMBL" id="JBHTJP010000035">
    <property type="protein sequence ID" value="MFD0977037.1"/>
    <property type="molecule type" value="Genomic_DNA"/>
</dbReference>
<dbReference type="InterPro" id="IPR008969">
    <property type="entry name" value="CarboxyPept-like_regulatory"/>
</dbReference>
<evidence type="ECO:0000313" key="3">
    <source>
        <dbReference type="EMBL" id="MFD0977037.1"/>
    </source>
</evidence>
<feature type="signal peptide" evidence="2">
    <location>
        <begin position="1"/>
        <end position="22"/>
    </location>
</feature>
<feature type="coiled-coil region" evidence="1">
    <location>
        <begin position="241"/>
        <end position="268"/>
    </location>
</feature>
<dbReference type="Pfam" id="PF13715">
    <property type="entry name" value="CarbopepD_reg_2"/>
    <property type="match status" value="1"/>
</dbReference>
<keyword evidence="2" id="KW-0732">Signal</keyword>
<dbReference type="SUPFAM" id="SSF49464">
    <property type="entry name" value="Carboxypeptidase regulatory domain-like"/>
    <property type="match status" value="1"/>
</dbReference>
<accession>A0ABW3IG04</accession>
<comment type="caution">
    <text evidence="3">The sequence shown here is derived from an EMBL/GenBank/DDBJ whole genome shotgun (WGS) entry which is preliminary data.</text>
</comment>